<gene>
    <name evidence="4" type="ORF">PanWU01x14_052260</name>
</gene>
<dbReference type="OrthoDB" id="1725454at2759"/>
<dbReference type="Proteomes" id="UP000237105">
    <property type="component" value="Unassembled WGS sequence"/>
</dbReference>
<keyword evidence="2" id="KW-0611">Plant defense</keyword>
<dbReference type="InterPro" id="IPR056789">
    <property type="entry name" value="LRR_R13L1-DRL21"/>
</dbReference>
<evidence type="ECO:0000256" key="1">
    <source>
        <dbReference type="ARBA" id="ARBA00022614"/>
    </source>
</evidence>
<keyword evidence="1" id="KW-0433">Leucine-rich repeat</keyword>
<protein>
    <submittedName>
        <fullName evidence="4">LRR domain containing protein</fullName>
    </submittedName>
</protein>
<accession>A0A2P5DMA0</accession>
<organism evidence="4 5">
    <name type="scientific">Parasponia andersonii</name>
    <name type="common">Sponia andersonii</name>
    <dbReference type="NCBI Taxonomy" id="3476"/>
    <lineage>
        <taxon>Eukaryota</taxon>
        <taxon>Viridiplantae</taxon>
        <taxon>Streptophyta</taxon>
        <taxon>Embryophyta</taxon>
        <taxon>Tracheophyta</taxon>
        <taxon>Spermatophyta</taxon>
        <taxon>Magnoliopsida</taxon>
        <taxon>eudicotyledons</taxon>
        <taxon>Gunneridae</taxon>
        <taxon>Pentapetalae</taxon>
        <taxon>rosids</taxon>
        <taxon>fabids</taxon>
        <taxon>Rosales</taxon>
        <taxon>Cannabaceae</taxon>
        <taxon>Parasponia</taxon>
    </lineage>
</organism>
<evidence type="ECO:0000313" key="5">
    <source>
        <dbReference type="Proteomes" id="UP000237105"/>
    </source>
</evidence>
<dbReference type="PANTHER" id="PTHR36766">
    <property type="entry name" value="PLANT BROAD-SPECTRUM MILDEW RESISTANCE PROTEIN RPW8"/>
    <property type="match status" value="1"/>
</dbReference>
<evidence type="ECO:0000256" key="2">
    <source>
        <dbReference type="ARBA" id="ARBA00022821"/>
    </source>
</evidence>
<sequence length="378" mass="42195">MHRLLPSLAYLKIDGCPEIESFPQGGLPSKLEVLRIWNCSKLLAQHAHWDFEGLNSLKTLGIGDSDVVLDSLPAGSLPAASLTFVWLRNLPGLQSLNGSAFKNVTSLHLLRLSNCKELQYLPEQMLRPTFLSSLWIAECPILERRYRKEKGEDWNKISHIPQILFGRQRSNFPRWVGDYSKFSNIVSMTLIGNKHCCSLPPLGQLPSLEILIIKSFPEVETIGDEFYGNISSGAVPFPSLEELKIEDLEIDGCPEIESFPEGGLPSKLEVLRIRNCSKLLAQHGHWDFEGLTSLKSLGIGRSDVVLDSFPAGSLPAASLTFLWLSLAICGSKGVLFLNNVTEKRKGRIGIRSPTFPKYYWEDNAKFMTVKTCSAYCLE</sequence>
<evidence type="ECO:0000259" key="3">
    <source>
        <dbReference type="Pfam" id="PF25019"/>
    </source>
</evidence>
<feature type="domain" description="R13L1/DRL21-like LRR repeat region" evidence="3">
    <location>
        <begin position="170"/>
        <end position="215"/>
    </location>
</feature>
<name>A0A2P5DMA0_PARAD</name>
<keyword evidence="5" id="KW-1185">Reference proteome</keyword>
<dbReference type="Pfam" id="PF25019">
    <property type="entry name" value="LRR_R13L1-DRL21"/>
    <property type="match status" value="1"/>
</dbReference>
<evidence type="ECO:0000313" key="4">
    <source>
        <dbReference type="EMBL" id="PON74394.1"/>
    </source>
</evidence>
<dbReference type="InterPro" id="IPR032675">
    <property type="entry name" value="LRR_dom_sf"/>
</dbReference>
<dbReference type="EMBL" id="JXTB01000029">
    <property type="protein sequence ID" value="PON74394.1"/>
    <property type="molecule type" value="Genomic_DNA"/>
</dbReference>
<reference evidence="5" key="1">
    <citation type="submission" date="2016-06" db="EMBL/GenBank/DDBJ databases">
        <title>Parallel loss of symbiosis genes in relatives of nitrogen-fixing non-legume Parasponia.</title>
        <authorList>
            <person name="Van Velzen R."/>
            <person name="Holmer R."/>
            <person name="Bu F."/>
            <person name="Rutten L."/>
            <person name="Van Zeijl A."/>
            <person name="Liu W."/>
            <person name="Santuari L."/>
            <person name="Cao Q."/>
            <person name="Sharma T."/>
            <person name="Shen D."/>
            <person name="Roswanjaya Y."/>
            <person name="Wardhani T."/>
            <person name="Kalhor M.S."/>
            <person name="Jansen J."/>
            <person name="Van den Hoogen J."/>
            <person name="Gungor B."/>
            <person name="Hartog M."/>
            <person name="Hontelez J."/>
            <person name="Verver J."/>
            <person name="Yang W.-C."/>
            <person name="Schijlen E."/>
            <person name="Repin R."/>
            <person name="Schilthuizen M."/>
            <person name="Schranz E."/>
            <person name="Heidstra R."/>
            <person name="Miyata K."/>
            <person name="Fedorova E."/>
            <person name="Kohlen W."/>
            <person name="Bisseling T."/>
            <person name="Smit S."/>
            <person name="Geurts R."/>
        </authorList>
    </citation>
    <scope>NUCLEOTIDE SEQUENCE [LARGE SCALE GENOMIC DNA]</scope>
    <source>
        <strain evidence="5">cv. WU1-14</strain>
    </source>
</reference>
<dbReference type="SUPFAM" id="SSF52058">
    <property type="entry name" value="L domain-like"/>
    <property type="match status" value="1"/>
</dbReference>
<dbReference type="Gene3D" id="3.80.10.10">
    <property type="entry name" value="Ribonuclease Inhibitor"/>
    <property type="match status" value="2"/>
</dbReference>
<dbReference type="AlphaFoldDB" id="A0A2P5DMA0"/>
<proteinExistence type="predicted"/>
<comment type="caution">
    <text evidence="4">The sequence shown here is derived from an EMBL/GenBank/DDBJ whole genome shotgun (WGS) entry which is preliminary data.</text>
</comment>
<dbReference type="GO" id="GO:0006952">
    <property type="term" value="P:defense response"/>
    <property type="evidence" value="ECO:0007669"/>
    <property type="project" value="UniProtKB-KW"/>
</dbReference>
<dbReference type="PANTHER" id="PTHR36766:SF70">
    <property type="entry name" value="DISEASE RESISTANCE PROTEIN RGA4"/>
    <property type="match status" value="1"/>
</dbReference>